<feature type="domain" description="N-acetyltransferase" evidence="3">
    <location>
        <begin position="3"/>
        <end position="167"/>
    </location>
</feature>
<evidence type="ECO:0000256" key="1">
    <source>
        <dbReference type="ARBA" id="ARBA00022679"/>
    </source>
</evidence>
<dbReference type="CDD" id="cd04301">
    <property type="entry name" value="NAT_SF"/>
    <property type="match status" value="1"/>
</dbReference>
<dbReference type="InterPro" id="IPR000182">
    <property type="entry name" value="GNAT_dom"/>
</dbReference>
<dbReference type="GO" id="GO:0016747">
    <property type="term" value="F:acyltransferase activity, transferring groups other than amino-acyl groups"/>
    <property type="evidence" value="ECO:0007669"/>
    <property type="project" value="InterPro"/>
</dbReference>
<evidence type="ECO:0000313" key="5">
    <source>
        <dbReference type="Proteomes" id="UP001278766"/>
    </source>
</evidence>
<protein>
    <submittedName>
        <fullName evidence="4">Acyl-CoA N-acyltransferase</fullName>
    </submittedName>
</protein>
<dbReference type="Proteomes" id="UP001278766">
    <property type="component" value="Unassembled WGS sequence"/>
</dbReference>
<keyword evidence="1" id="KW-0808">Transferase</keyword>
<evidence type="ECO:0000313" key="4">
    <source>
        <dbReference type="EMBL" id="KAK3294432.1"/>
    </source>
</evidence>
<dbReference type="Gene3D" id="3.40.630.30">
    <property type="match status" value="1"/>
</dbReference>
<dbReference type="Pfam" id="PF00583">
    <property type="entry name" value="Acetyltransf_1"/>
    <property type="match status" value="1"/>
</dbReference>
<evidence type="ECO:0000256" key="2">
    <source>
        <dbReference type="ARBA" id="ARBA00023315"/>
    </source>
</evidence>
<dbReference type="RefSeq" id="XP_062657946.1">
    <property type="nucleotide sequence ID" value="XM_062799009.1"/>
</dbReference>
<dbReference type="InterPro" id="IPR016181">
    <property type="entry name" value="Acyl_CoA_acyltransferase"/>
</dbReference>
<gene>
    <name evidence="4" type="ORF">B0H64DRAFT_187917</name>
</gene>
<dbReference type="GeneID" id="87835957"/>
<sequence>MPFRLRPATESDLPLLGTIHQSAISTFAQIPELAAAECSLPPLPLALLQTFEVVIAVEDSADGGATGDPEAAAERIKGFVALRLLDGVAFIAMICVRATDQRQGVGRELLAHAIAQSETRGFRAISLTTFRDVPWNGKWYRQMGFAEIADKEVETELGPEHMTMLRGSRDKHELDGSPWRWVVMARWL</sequence>
<reference evidence="4" key="2">
    <citation type="submission" date="2023-06" db="EMBL/GenBank/DDBJ databases">
        <authorList>
            <consortium name="Lawrence Berkeley National Laboratory"/>
            <person name="Haridas S."/>
            <person name="Hensen N."/>
            <person name="Bonometti L."/>
            <person name="Westerberg I."/>
            <person name="Brannstrom I.O."/>
            <person name="Guillou S."/>
            <person name="Cros-Aarteil S."/>
            <person name="Calhoun S."/>
            <person name="Kuo A."/>
            <person name="Mondo S."/>
            <person name="Pangilinan J."/>
            <person name="Riley R."/>
            <person name="Labutti K."/>
            <person name="Andreopoulos B."/>
            <person name="Lipzen A."/>
            <person name="Chen C."/>
            <person name="Yanf M."/>
            <person name="Daum C."/>
            <person name="Ng V."/>
            <person name="Clum A."/>
            <person name="Steindorff A."/>
            <person name="Ohm R."/>
            <person name="Martin F."/>
            <person name="Silar P."/>
            <person name="Natvig D."/>
            <person name="Lalanne C."/>
            <person name="Gautier V."/>
            <person name="Ament-Velasquez S.L."/>
            <person name="Kruys A."/>
            <person name="Hutchinson M.I."/>
            <person name="Powell A.J."/>
            <person name="Barry K."/>
            <person name="Miller A.N."/>
            <person name="Grigoriev I.V."/>
            <person name="Debuchy R."/>
            <person name="Gladieux P."/>
            <person name="Thoren M.H."/>
            <person name="Johannesson H."/>
        </authorList>
    </citation>
    <scope>NUCLEOTIDE SEQUENCE</scope>
    <source>
        <strain evidence="4">CBS 168.71</strain>
    </source>
</reference>
<accession>A0AAE0HDK0</accession>
<organism evidence="4 5">
    <name type="scientific">Chaetomium fimeti</name>
    <dbReference type="NCBI Taxonomy" id="1854472"/>
    <lineage>
        <taxon>Eukaryota</taxon>
        <taxon>Fungi</taxon>
        <taxon>Dikarya</taxon>
        <taxon>Ascomycota</taxon>
        <taxon>Pezizomycotina</taxon>
        <taxon>Sordariomycetes</taxon>
        <taxon>Sordariomycetidae</taxon>
        <taxon>Sordariales</taxon>
        <taxon>Chaetomiaceae</taxon>
        <taxon>Chaetomium</taxon>
    </lineage>
</organism>
<keyword evidence="2" id="KW-0012">Acyltransferase</keyword>
<dbReference type="SUPFAM" id="SSF55729">
    <property type="entry name" value="Acyl-CoA N-acyltransferases (Nat)"/>
    <property type="match status" value="1"/>
</dbReference>
<dbReference type="EMBL" id="JAUEPN010000005">
    <property type="protein sequence ID" value="KAK3294432.1"/>
    <property type="molecule type" value="Genomic_DNA"/>
</dbReference>
<keyword evidence="5" id="KW-1185">Reference proteome</keyword>
<name>A0AAE0HDK0_9PEZI</name>
<dbReference type="AlphaFoldDB" id="A0AAE0HDK0"/>
<dbReference type="PROSITE" id="PS51186">
    <property type="entry name" value="GNAT"/>
    <property type="match status" value="1"/>
</dbReference>
<proteinExistence type="predicted"/>
<dbReference type="PANTHER" id="PTHR43800">
    <property type="entry name" value="PEPTIDYL-LYSINE N-ACETYLTRANSFERASE YJAB"/>
    <property type="match status" value="1"/>
</dbReference>
<evidence type="ECO:0000259" key="3">
    <source>
        <dbReference type="PROSITE" id="PS51186"/>
    </source>
</evidence>
<comment type="caution">
    <text evidence="4">The sequence shown here is derived from an EMBL/GenBank/DDBJ whole genome shotgun (WGS) entry which is preliminary data.</text>
</comment>
<reference evidence="4" key="1">
    <citation type="journal article" date="2023" name="Mol. Phylogenet. Evol.">
        <title>Genome-scale phylogeny and comparative genomics of the fungal order Sordariales.</title>
        <authorList>
            <person name="Hensen N."/>
            <person name="Bonometti L."/>
            <person name="Westerberg I."/>
            <person name="Brannstrom I.O."/>
            <person name="Guillou S."/>
            <person name="Cros-Aarteil S."/>
            <person name="Calhoun S."/>
            <person name="Haridas S."/>
            <person name="Kuo A."/>
            <person name="Mondo S."/>
            <person name="Pangilinan J."/>
            <person name="Riley R."/>
            <person name="LaButti K."/>
            <person name="Andreopoulos B."/>
            <person name="Lipzen A."/>
            <person name="Chen C."/>
            <person name="Yan M."/>
            <person name="Daum C."/>
            <person name="Ng V."/>
            <person name="Clum A."/>
            <person name="Steindorff A."/>
            <person name="Ohm R.A."/>
            <person name="Martin F."/>
            <person name="Silar P."/>
            <person name="Natvig D.O."/>
            <person name="Lalanne C."/>
            <person name="Gautier V."/>
            <person name="Ament-Velasquez S.L."/>
            <person name="Kruys A."/>
            <person name="Hutchinson M.I."/>
            <person name="Powell A.J."/>
            <person name="Barry K."/>
            <person name="Miller A.N."/>
            <person name="Grigoriev I.V."/>
            <person name="Debuchy R."/>
            <person name="Gladieux P."/>
            <person name="Hiltunen Thoren M."/>
            <person name="Johannesson H."/>
        </authorList>
    </citation>
    <scope>NUCLEOTIDE SEQUENCE</scope>
    <source>
        <strain evidence="4">CBS 168.71</strain>
    </source>
</reference>
<dbReference type="PANTHER" id="PTHR43800:SF1">
    <property type="entry name" value="PEPTIDYL-LYSINE N-ACETYLTRANSFERASE YJAB"/>
    <property type="match status" value="1"/>
</dbReference>